<organism evidence="2 3">
    <name type="scientific">Lithospermum erythrorhizon</name>
    <name type="common">Purple gromwell</name>
    <name type="synonym">Lithospermum officinale var. erythrorhizon</name>
    <dbReference type="NCBI Taxonomy" id="34254"/>
    <lineage>
        <taxon>Eukaryota</taxon>
        <taxon>Viridiplantae</taxon>
        <taxon>Streptophyta</taxon>
        <taxon>Embryophyta</taxon>
        <taxon>Tracheophyta</taxon>
        <taxon>Spermatophyta</taxon>
        <taxon>Magnoliopsida</taxon>
        <taxon>eudicotyledons</taxon>
        <taxon>Gunneridae</taxon>
        <taxon>Pentapetalae</taxon>
        <taxon>asterids</taxon>
        <taxon>lamiids</taxon>
        <taxon>Boraginales</taxon>
        <taxon>Boraginaceae</taxon>
        <taxon>Boraginoideae</taxon>
        <taxon>Lithospermeae</taxon>
        <taxon>Lithospermum</taxon>
    </lineage>
</organism>
<reference evidence="2 3" key="1">
    <citation type="submission" date="2024-01" db="EMBL/GenBank/DDBJ databases">
        <title>The complete chloroplast genome sequence of Lithospermum erythrorhizon: insights into the phylogenetic relationship among Boraginaceae species and the maternal lineages of purple gromwells.</title>
        <authorList>
            <person name="Okada T."/>
            <person name="Watanabe K."/>
        </authorList>
    </citation>
    <scope>NUCLEOTIDE SEQUENCE [LARGE SCALE GENOMIC DNA]</scope>
</reference>
<keyword evidence="3" id="KW-1185">Reference proteome</keyword>
<evidence type="ECO:0000259" key="1">
    <source>
        <dbReference type="Pfam" id="PF10536"/>
    </source>
</evidence>
<dbReference type="AlphaFoldDB" id="A0AAV3PE19"/>
<dbReference type="Pfam" id="PF10536">
    <property type="entry name" value="PMD"/>
    <property type="match status" value="1"/>
</dbReference>
<protein>
    <recommendedName>
        <fullName evidence="1">Aminotransferase-like plant mobile domain-containing protein</fullName>
    </recommendedName>
</protein>
<proteinExistence type="predicted"/>
<dbReference type="Proteomes" id="UP001454036">
    <property type="component" value="Unassembled WGS sequence"/>
</dbReference>
<evidence type="ECO:0000313" key="2">
    <source>
        <dbReference type="EMBL" id="GAA0149890.1"/>
    </source>
</evidence>
<name>A0AAV3PE19_LITER</name>
<evidence type="ECO:0000313" key="3">
    <source>
        <dbReference type="Proteomes" id="UP001454036"/>
    </source>
</evidence>
<feature type="domain" description="Aminotransferase-like plant mobile" evidence="1">
    <location>
        <begin position="32"/>
        <end position="226"/>
    </location>
</feature>
<comment type="caution">
    <text evidence="2">The sequence shown here is derived from an EMBL/GenBank/DDBJ whole genome shotgun (WGS) entry which is preliminary data.</text>
</comment>
<gene>
    <name evidence="2" type="ORF">LIER_08951</name>
</gene>
<accession>A0AAV3PE19</accession>
<dbReference type="PANTHER" id="PTHR36607:SF20">
    <property type="entry name" value="AMINOTRANSFERASE-LIKE PLANT MOBILE DOMAIN-CONTAINING PROTEIN"/>
    <property type="match status" value="1"/>
</dbReference>
<dbReference type="PANTHER" id="PTHR36607">
    <property type="entry name" value="1,2-DIHYDROXY-3-KETO-5-METHYLTHIOPENTENE DIOXYGENASE 4"/>
    <property type="match status" value="1"/>
</dbReference>
<dbReference type="InterPro" id="IPR019557">
    <property type="entry name" value="AminoTfrase-like_pln_mobile"/>
</dbReference>
<sequence>MVLSVLHFAHQKWAEDVLSRCGDMLANGSLTGAVQASLCVYDCSDEFLKAFCENWCPSINTLIILQGELSISLWDLLELGGLSVTGRLFDELVPTAECLSQSLSDEVRIPESCGFLLSGYHYLAAQSFDGRVSISAWMAFGTIFFGLTHPFDILWVGVDLEDEVYCAAFLACWLCFFVLPVEPLDLIRSSVFNMASFIANGLRVGLTSPVASWIYKSLSQISLSDNPSAAPECFHAHSL</sequence>
<dbReference type="EMBL" id="BAABME010001488">
    <property type="protein sequence ID" value="GAA0149890.1"/>
    <property type="molecule type" value="Genomic_DNA"/>
</dbReference>